<comment type="caution">
    <text evidence="6">The sequence shown here is derived from an EMBL/GenBank/DDBJ whole genome shotgun (WGS) entry which is preliminary data.</text>
</comment>
<dbReference type="GO" id="GO:0005524">
    <property type="term" value="F:ATP binding"/>
    <property type="evidence" value="ECO:0007669"/>
    <property type="project" value="UniProtKB-KW"/>
</dbReference>
<feature type="binding site" evidence="4">
    <location>
        <begin position="243"/>
        <end position="244"/>
    </location>
    <ligand>
        <name>ATP</name>
        <dbReference type="ChEBI" id="CHEBI:30616"/>
    </ligand>
</feature>
<feature type="active site" evidence="3">
    <location>
        <position position="201"/>
    </location>
</feature>
<dbReference type="Gene3D" id="1.10.10.10">
    <property type="entry name" value="Winged helix-like DNA-binding domain superfamily/Winged helix DNA-binding domain"/>
    <property type="match status" value="1"/>
</dbReference>
<dbReference type="SUPFAM" id="SSF140931">
    <property type="entry name" value="Fic-like"/>
    <property type="match status" value="1"/>
</dbReference>
<accession>A0A177KZW2</accession>
<evidence type="ECO:0000313" key="6">
    <source>
        <dbReference type="EMBL" id="OAH58614.1"/>
    </source>
</evidence>
<evidence type="ECO:0000256" key="3">
    <source>
        <dbReference type="PIRSR" id="PIRSR640198-1"/>
    </source>
</evidence>
<dbReference type="InterPro" id="IPR040198">
    <property type="entry name" value="Fido_containing"/>
</dbReference>
<dbReference type="Pfam" id="PF13784">
    <property type="entry name" value="Fic_N"/>
    <property type="match status" value="1"/>
</dbReference>
<keyword evidence="2" id="KW-0067">ATP-binding</keyword>
<dbReference type="SUPFAM" id="SSF46785">
    <property type="entry name" value="Winged helix' DNA-binding domain"/>
    <property type="match status" value="1"/>
</dbReference>
<reference evidence="6 7" key="1">
    <citation type="submission" date="2016-01" db="EMBL/GenBank/DDBJ databases">
        <title>Investigation of taxonomic status of Bacillus aminovorans.</title>
        <authorList>
            <person name="Verma A."/>
            <person name="Pal Y."/>
            <person name="Krishnamurthi S."/>
        </authorList>
    </citation>
    <scope>NUCLEOTIDE SEQUENCE [LARGE SCALE GENOMIC DNA]</scope>
    <source>
        <strain evidence="6 7">DSM 4337</strain>
    </source>
</reference>
<dbReference type="RefSeq" id="WP_063974455.1">
    <property type="nucleotide sequence ID" value="NZ_LQWZ01000007.1"/>
</dbReference>
<dbReference type="Gene3D" id="1.10.3290.10">
    <property type="entry name" value="Fido-like domain"/>
    <property type="match status" value="1"/>
</dbReference>
<sequence>MVNKPFVPRQLPFGLDVIDQMTFINELIDANSNVTKYQTLLNSSPIDSQLLLHPVILNEAVQSTKIEGTQVTLDEVLEVEADERQNNKDTQEVFNYHRAIIEGKIQLSSIPISTRLFKFLHAVLMSNEVRGSNRSPGEYRKIQNFIGPPGCTIKTANFVPPEPQLVDNYMKNLEEYINDPSDNLNPLIRAAIIHAQFETIHPFLDGNGRIGRILIPLYLYNHNVIDYPNLFISDTLEKDKHKYYGYLNDTRYKDDWNQWIKFFLNCIAEQSKKNIKFIEEVNDLYKQDLQRVKSIINAHSASSIFDSIFKMPVFKVKHIANMTKLSEPTCRRILSRLEDEKIIFSNQRPRSKTYYYYSLLDKLR</sequence>
<dbReference type="InterPro" id="IPR036390">
    <property type="entry name" value="WH_DNA-bd_sf"/>
</dbReference>
<dbReference type="PANTHER" id="PTHR13504:SF38">
    <property type="entry name" value="FIDO DOMAIN-CONTAINING PROTEIN"/>
    <property type="match status" value="1"/>
</dbReference>
<dbReference type="Pfam" id="PF02661">
    <property type="entry name" value="Fic"/>
    <property type="match status" value="1"/>
</dbReference>
<feature type="binding site" evidence="2">
    <location>
        <position position="67"/>
    </location>
    <ligand>
        <name>ATP</name>
        <dbReference type="ChEBI" id="CHEBI:30616"/>
    </ligand>
</feature>
<evidence type="ECO:0000313" key="7">
    <source>
        <dbReference type="Proteomes" id="UP000077271"/>
    </source>
</evidence>
<protein>
    <submittedName>
        <fullName evidence="6">Cell filamentation protein Fic</fullName>
    </submittedName>
</protein>
<evidence type="ECO:0000256" key="2">
    <source>
        <dbReference type="PIRSR" id="PIRSR038925-1"/>
    </source>
</evidence>
<feature type="domain" description="Fido" evidence="5">
    <location>
        <begin position="112"/>
        <end position="265"/>
    </location>
</feature>
<organism evidence="6 7">
    <name type="scientific">Domibacillus aminovorans</name>
    <dbReference type="NCBI Taxonomy" id="29332"/>
    <lineage>
        <taxon>Bacteria</taxon>
        <taxon>Bacillati</taxon>
        <taxon>Bacillota</taxon>
        <taxon>Bacilli</taxon>
        <taxon>Bacillales</taxon>
        <taxon>Bacillaceae</taxon>
        <taxon>Domibacillus</taxon>
    </lineage>
</organism>
<dbReference type="InterPro" id="IPR003812">
    <property type="entry name" value="Fido"/>
</dbReference>
<dbReference type="Proteomes" id="UP000077271">
    <property type="component" value="Unassembled WGS sequence"/>
</dbReference>
<dbReference type="CDD" id="cd00090">
    <property type="entry name" value="HTH_ARSR"/>
    <property type="match status" value="1"/>
</dbReference>
<gene>
    <name evidence="6" type="ORF">AWH48_16555</name>
</gene>
<dbReference type="PANTHER" id="PTHR13504">
    <property type="entry name" value="FIDO DOMAIN-CONTAINING PROTEIN DDB_G0283145"/>
    <property type="match status" value="1"/>
</dbReference>
<dbReference type="PIRSF" id="PIRSF038925">
    <property type="entry name" value="AMP-prot_trans"/>
    <property type="match status" value="1"/>
</dbReference>
<evidence type="ECO:0000259" key="5">
    <source>
        <dbReference type="PROSITE" id="PS51459"/>
    </source>
</evidence>
<proteinExistence type="predicted"/>
<dbReference type="InterPro" id="IPR026287">
    <property type="entry name" value="SoFic-like"/>
</dbReference>
<dbReference type="InterPro" id="IPR011991">
    <property type="entry name" value="ArsR-like_HTH"/>
</dbReference>
<dbReference type="AlphaFoldDB" id="A0A177KZW2"/>
<feature type="binding site" evidence="2">
    <location>
        <begin position="206"/>
        <end position="212"/>
    </location>
    <ligand>
        <name>ATP</name>
        <dbReference type="ChEBI" id="CHEBI:30616"/>
    </ligand>
</feature>
<dbReference type="GO" id="GO:0003677">
    <property type="term" value="F:DNA binding"/>
    <property type="evidence" value="ECO:0007669"/>
    <property type="project" value="UniProtKB-KW"/>
</dbReference>
<dbReference type="InterPro" id="IPR036388">
    <property type="entry name" value="WH-like_DNA-bd_sf"/>
</dbReference>
<dbReference type="OrthoDB" id="9813719at2"/>
<dbReference type="InterPro" id="IPR036597">
    <property type="entry name" value="Fido-like_dom_sf"/>
</dbReference>
<feature type="binding site" evidence="2">
    <location>
        <position position="201"/>
    </location>
    <ligand>
        <name>ATP</name>
        <dbReference type="ChEBI" id="CHEBI:30616"/>
    </ligand>
</feature>
<evidence type="ECO:0000256" key="4">
    <source>
        <dbReference type="PIRSR" id="PIRSR640198-2"/>
    </source>
</evidence>
<name>A0A177KZW2_9BACI</name>
<keyword evidence="2" id="KW-0547">Nucleotide-binding</keyword>
<dbReference type="PROSITE" id="PS51459">
    <property type="entry name" value="FIDO"/>
    <property type="match status" value="1"/>
</dbReference>
<feature type="binding site" evidence="2">
    <location>
        <position position="243"/>
    </location>
    <ligand>
        <name>ATP</name>
        <dbReference type="ChEBI" id="CHEBI:30616"/>
    </ligand>
</feature>
<dbReference type="InterPro" id="IPR025758">
    <property type="entry name" value="Fic/DOC_N"/>
</dbReference>
<keyword evidence="1" id="KW-0238">DNA-binding</keyword>
<feature type="binding site" evidence="4">
    <location>
        <begin position="205"/>
        <end position="212"/>
    </location>
    <ligand>
        <name>ATP</name>
        <dbReference type="ChEBI" id="CHEBI:30616"/>
    </ligand>
</feature>
<evidence type="ECO:0000256" key="1">
    <source>
        <dbReference type="ARBA" id="ARBA00023125"/>
    </source>
</evidence>
<dbReference type="EMBL" id="LQWZ01000007">
    <property type="protein sequence ID" value="OAH58614.1"/>
    <property type="molecule type" value="Genomic_DNA"/>
</dbReference>